<dbReference type="Pfam" id="PF00004">
    <property type="entry name" value="AAA"/>
    <property type="match status" value="1"/>
</dbReference>
<evidence type="ECO:0000259" key="1">
    <source>
        <dbReference type="SMART" id="SM00382"/>
    </source>
</evidence>
<dbReference type="SUPFAM" id="SSF52540">
    <property type="entry name" value="P-loop containing nucleoside triphosphate hydrolases"/>
    <property type="match status" value="1"/>
</dbReference>
<dbReference type="GO" id="GO:0005524">
    <property type="term" value="F:ATP binding"/>
    <property type="evidence" value="ECO:0007669"/>
    <property type="project" value="InterPro"/>
</dbReference>
<dbReference type="SMART" id="SM00382">
    <property type="entry name" value="AAA"/>
    <property type="match status" value="1"/>
</dbReference>
<dbReference type="Gene3D" id="3.40.50.300">
    <property type="entry name" value="P-loop containing nucleotide triphosphate hydrolases"/>
    <property type="match status" value="1"/>
</dbReference>
<dbReference type="InterPro" id="IPR003593">
    <property type="entry name" value="AAA+_ATPase"/>
</dbReference>
<dbReference type="InterPro" id="IPR027417">
    <property type="entry name" value="P-loop_NTPase"/>
</dbReference>
<organism evidence="2 3">
    <name type="scientific">Escherichia coli</name>
    <dbReference type="NCBI Taxonomy" id="562"/>
    <lineage>
        <taxon>Bacteria</taxon>
        <taxon>Pseudomonadati</taxon>
        <taxon>Pseudomonadota</taxon>
        <taxon>Gammaproteobacteria</taxon>
        <taxon>Enterobacterales</taxon>
        <taxon>Enterobacteriaceae</taxon>
        <taxon>Escherichia</taxon>
    </lineage>
</organism>
<dbReference type="InterPro" id="IPR035897">
    <property type="entry name" value="Toll_tir_struct_dom_sf"/>
</dbReference>
<dbReference type="Gene3D" id="3.40.50.10140">
    <property type="entry name" value="Toll/interleukin-1 receptor homology (TIR) domain"/>
    <property type="match status" value="1"/>
</dbReference>
<sequence length="508" mass="58390">MREPVYLEDVFKLSGIPTITFVEPNEYKHLYVSIRTAGRGVIIEGPSGIGKTTCVRQVIEKLKFETSSRIIKEFKVLSGRKKEDKAQIENIITTSGFGGVIIDDFHKLDDELKHKISDLLKNLADEQPLDSKLIIIGINKTGKSLIDLSPDLLNRISIVKFESNPEYKVRELLEKGENALNFKLNVKEDIVKDSDGAFHLAQMLAYNACLQADITEELESPRETNISYESLKETVIQDLSYRFNDIVVRFVKGQRVKKGSRAPYLHVLYWLSKEDERSLNLTSYLINNPNHRNSVGQILTRGHLKTHYESNPDFSDVIHYNDETTEISIEDPKFYYYIKNLLWSKLAEKIGFTSFEFKSKYDFALSFAGANRNHAEYLNQKLIENELSVFYDFNEQARILSEDVEQYLAPIYRSESVFVIPFLSRDYPTRIWCKFEGDTFRDRFGDGCVIPLRYSDAPVGMFDTANGIGGFTINPSEDIYAQLDTFANLLVEKICEKRMLLNGKENEE</sequence>
<dbReference type="InterPro" id="IPR003959">
    <property type="entry name" value="ATPase_AAA_core"/>
</dbReference>
<name>A0A8T5ZWB9_ECOLX</name>
<dbReference type="EMBL" id="WTRC01000121">
    <property type="protein sequence ID" value="MWT21332.1"/>
    <property type="molecule type" value="Genomic_DNA"/>
</dbReference>
<dbReference type="GO" id="GO:0016887">
    <property type="term" value="F:ATP hydrolysis activity"/>
    <property type="evidence" value="ECO:0007669"/>
    <property type="project" value="InterPro"/>
</dbReference>
<accession>A0A8T5ZWB9</accession>
<proteinExistence type="predicted"/>
<evidence type="ECO:0000313" key="3">
    <source>
        <dbReference type="Proteomes" id="UP000462410"/>
    </source>
</evidence>
<dbReference type="RefSeq" id="WP_047644722.1">
    <property type="nucleotide sequence ID" value="NZ_BFKI01000052.1"/>
</dbReference>
<dbReference type="CDD" id="cd00009">
    <property type="entry name" value="AAA"/>
    <property type="match status" value="1"/>
</dbReference>
<dbReference type="Proteomes" id="UP000462410">
    <property type="component" value="Unassembled WGS sequence"/>
</dbReference>
<dbReference type="SUPFAM" id="SSF52200">
    <property type="entry name" value="Toll/Interleukin receptor TIR domain"/>
    <property type="match status" value="1"/>
</dbReference>
<reference evidence="2 3" key="1">
    <citation type="submission" date="2019-12" db="EMBL/GenBank/DDBJ databases">
        <title>Enteriobacteria Tanzani isolates_8377-8380.</title>
        <authorList>
            <person name="Subbiah M."/>
            <person name="Call D."/>
        </authorList>
    </citation>
    <scope>NUCLEOTIDE SEQUENCE [LARGE SCALE GENOMIC DNA]</scope>
    <source>
        <strain evidence="2 3">8378wH8</strain>
    </source>
</reference>
<evidence type="ECO:0000313" key="2">
    <source>
        <dbReference type="EMBL" id="MWT21332.1"/>
    </source>
</evidence>
<gene>
    <name evidence="2" type="ORF">GP965_10420</name>
</gene>
<feature type="domain" description="AAA+ ATPase" evidence="1">
    <location>
        <begin position="37"/>
        <end position="166"/>
    </location>
</feature>
<comment type="caution">
    <text evidence="2">The sequence shown here is derived from an EMBL/GenBank/DDBJ whole genome shotgun (WGS) entry which is preliminary data.</text>
</comment>
<protein>
    <submittedName>
        <fullName evidence="2">TIR domain-containing protein</fullName>
    </submittedName>
</protein>
<dbReference type="AlphaFoldDB" id="A0A8T5ZWB9"/>